<keyword evidence="2" id="KW-1185">Reference proteome</keyword>
<reference evidence="1 2" key="1">
    <citation type="submission" date="2024-02" db="EMBL/GenBank/DDBJ databases">
        <title>Deinococcus caeni NBRC 101312.</title>
        <authorList>
            <person name="Ichikawa N."/>
            <person name="Katano-Makiyama Y."/>
            <person name="Hidaka K."/>
        </authorList>
    </citation>
    <scope>NUCLEOTIDE SEQUENCE [LARGE SCALE GENOMIC DNA]</scope>
    <source>
        <strain evidence="1 2">NBRC 101312</strain>
    </source>
</reference>
<evidence type="ECO:0000313" key="2">
    <source>
        <dbReference type="Proteomes" id="UP001423409"/>
    </source>
</evidence>
<dbReference type="GO" id="GO:0016829">
    <property type="term" value="F:lyase activity"/>
    <property type="evidence" value="ECO:0007669"/>
    <property type="project" value="UniProtKB-KW"/>
</dbReference>
<dbReference type="Pfam" id="PF24684">
    <property type="entry name" value="Vgb_lyase"/>
    <property type="match status" value="1"/>
</dbReference>
<sequence>MTRSLTAVNQSAVPAGTRRLPNRPPVVRAVLAALLGPLLLAACGSGPSAVTGGTPGATPPGATPPGALSTRLERVPVSGALAQPGTLRVRGVAPAGVSVTVQAAPDGLTVTPLAPVASGSDTLLPLAVSGQGSGPVTLSVRAGSRSQDVTVRVLSSGRYAPPTPYLAGATRSQGAQVLLRATVSADAAFRRSLLRFDAGAATFTSVTFPVSGFETITSHAVNGPDVWVAVRGVTADGSFLVRRSADGTAKRFLAGTVETLNNVTLLADGRVAFTAYGQERVLLLDPASGAVGSVATVGAPESLTLGADGTLFFTRRGASPAVVSVSLTGGAGRTYPVGTPGVSVPASLSAAPDGQLWFTETRTGTLRALDPVTGQQREIALPAGGGPGDEARPGEIAVAPDGTVWATDTAHPALLRVLPGETAAATVPLPDSPANAPSAGPRALHVAPDGQVWFETGGALGQLR</sequence>
<dbReference type="InterPro" id="IPR051344">
    <property type="entry name" value="Vgb"/>
</dbReference>
<organism evidence="1 2">
    <name type="scientific">Deinococcus caeni</name>
    <dbReference type="NCBI Taxonomy" id="569127"/>
    <lineage>
        <taxon>Bacteria</taxon>
        <taxon>Thermotogati</taxon>
        <taxon>Deinococcota</taxon>
        <taxon>Deinococci</taxon>
        <taxon>Deinococcales</taxon>
        <taxon>Deinococcaceae</taxon>
        <taxon>Deinococcus</taxon>
    </lineage>
</organism>
<dbReference type="RefSeq" id="WP_345442496.1">
    <property type="nucleotide sequence ID" value="NZ_BAABQU010000008.1"/>
</dbReference>
<dbReference type="PANTHER" id="PTHR40274">
    <property type="entry name" value="VIRGINIAMYCIN B LYASE"/>
    <property type="match status" value="1"/>
</dbReference>
<proteinExistence type="predicted"/>
<dbReference type="Proteomes" id="UP001423409">
    <property type="component" value="Unassembled WGS sequence"/>
</dbReference>
<dbReference type="InterPro" id="IPR015943">
    <property type="entry name" value="WD40/YVTN_repeat-like_dom_sf"/>
</dbReference>
<evidence type="ECO:0000313" key="1">
    <source>
        <dbReference type="EMBL" id="GAA5439350.1"/>
    </source>
</evidence>
<dbReference type="SUPFAM" id="SSF63829">
    <property type="entry name" value="Calcium-dependent phosphotriesterase"/>
    <property type="match status" value="1"/>
</dbReference>
<keyword evidence="1" id="KW-0456">Lyase</keyword>
<accession>A0ABP9UC80</accession>
<gene>
    <name evidence="1" type="primary">vgb</name>
    <name evidence="1" type="ORF">Dcae01_00849</name>
</gene>
<comment type="caution">
    <text evidence="1">The sequence shown here is derived from an EMBL/GenBank/DDBJ whole genome shotgun (WGS) entry which is preliminary data.</text>
</comment>
<name>A0ABP9UC80_9DEIO</name>
<dbReference type="Gene3D" id="2.130.10.10">
    <property type="entry name" value="YVTN repeat-like/Quinoprotein amine dehydrogenase"/>
    <property type="match status" value="1"/>
</dbReference>
<dbReference type="PANTHER" id="PTHR40274:SF3">
    <property type="entry name" value="VIRGINIAMYCIN B LYASE"/>
    <property type="match status" value="1"/>
</dbReference>
<dbReference type="EMBL" id="BAABQU010000008">
    <property type="protein sequence ID" value="GAA5439350.1"/>
    <property type="molecule type" value="Genomic_DNA"/>
</dbReference>
<protein>
    <submittedName>
        <fullName evidence="1">Virginiamycin B lyase</fullName>
    </submittedName>
</protein>